<sequence length="130" mass="15683">MVTTKDIEFWREFINLYRELPAVWKIKSDDYKNRDLKSQCYVKLTDKLKEHQPTADINSTKRKINTLRSNFRRELKKQINSRKSGAGADDMYEPTVWYFNDLEFLRDQECQDIGRSSIEEDMTNFVSFFY</sequence>
<keyword evidence="3" id="KW-1185">Reference proteome</keyword>
<dbReference type="EMBL" id="CARXXK010001020">
    <property type="protein sequence ID" value="CAI6372159.1"/>
    <property type="molecule type" value="Genomic_DNA"/>
</dbReference>
<evidence type="ECO:0000259" key="1">
    <source>
        <dbReference type="PROSITE" id="PS51029"/>
    </source>
</evidence>
<protein>
    <recommendedName>
        <fullName evidence="1">MADF domain-containing protein</fullName>
    </recommendedName>
</protein>
<dbReference type="Proteomes" id="UP001160148">
    <property type="component" value="Unassembled WGS sequence"/>
</dbReference>
<dbReference type="PANTHER" id="PTHR21505:SF8">
    <property type="entry name" value="DPT-YFP REPRESSOR BY OVEREXPRESSION, ISOFORM D-RELATED"/>
    <property type="match status" value="1"/>
</dbReference>
<name>A0AAV0XX30_9HEMI</name>
<dbReference type="AlphaFoldDB" id="A0AAV0XX30"/>
<organism evidence="2 3">
    <name type="scientific">Macrosiphum euphorbiae</name>
    <name type="common">potato aphid</name>
    <dbReference type="NCBI Taxonomy" id="13131"/>
    <lineage>
        <taxon>Eukaryota</taxon>
        <taxon>Metazoa</taxon>
        <taxon>Ecdysozoa</taxon>
        <taxon>Arthropoda</taxon>
        <taxon>Hexapoda</taxon>
        <taxon>Insecta</taxon>
        <taxon>Pterygota</taxon>
        <taxon>Neoptera</taxon>
        <taxon>Paraneoptera</taxon>
        <taxon>Hemiptera</taxon>
        <taxon>Sternorrhyncha</taxon>
        <taxon>Aphidomorpha</taxon>
        <taxon>Aphidoidea</taxon>
        <taxon>Aphididae</taxon>
        <taxon>Macrosiphini</taxon>
        <taxon>Macrosiphum</taxon>
    </lineage>
</organism>
<dbReference type="Pfam" id="PF10545">
    <property type="entry name" value="MADF_DNA_bdg"/>
    <property type="match status" value="1"/>
</dbReference>
<reference evidence="2 3" key="1">
    <citation type="submission" date="2023-01" db="EMBL/GenBank/DDBJ databases">
        <authorList>
            <person name="Whitehead M."/>
        </authorList>
    </citation>
    <scope>NUCLEOTIDE SEQUENCE [LARGE SCALE GENOMIC DNA]</scope>
</reference>
<evidence type="ECO:0000313" key="2">
    <source>
        <dbReference type="EMBL" id="CAI6372159.1"/>
    </source>
</evidence>
<feature type="domain" description="MADF" evidence="1">
    <location>
        <begin position="12"/>
        <end position="110"/>
    </location>
</feature>
<accession>A0AAV0XX30</accession>
<gene>
    <name evidence="2" type="ORF">MEUPH1_LOCUS26072</name>
</gene>
<dbReference type="PANTHER" id="PTHR21505">
    <property type="entry name" value="MADF DOMAIN-CONTAINING PROTEIN-RELATED"/>
    <property type="match status" value="1"/>
</dbReference>
<comment type="caution">
    <text evidence="2">The sequence shown here is derived from an EMBL/GenBank/DDBJ whole genome shotgun (WGS) entry which is preliminary data.</text>
</comment>
<dbReference type="PROSITE" id="PS51029">
    <property type="entry name" value="MADF"/>
    <property type="match status" value="1"/>
</dbReference>
<dbReference type="SMART" id="SM00595">
    <property type="entry name" value="MADF"/>
    <property type="match status" value="1"/>
</dbReference>
<evidence type="ECO:0000313" key="3">
    <source>
        <dbReference type="Proteomes" id="UP001160148"/>
    </source>
</evidence>
<proteinExistence type="predicted"/>
<dbReference type="InterPro" id="IPR006578">
    <property type="entry name" value="MADF-dom"/>
</dbReference>